<name>A0AAV2Z7L8_9STRA</name>
<feature type="repeat" description="ANK" evidence="9">
    <location>
        <begin position="665"/>
        <end position="697"/>
    </location>
</feature>
<dbReference type="InterPro" id="IPR004102">
    <property type="entry name" value="Poly(ADP-ribose)pol_reg_dom"/>
</dbReference>
<feature type="region of interest" description="Disordered" evidence="12">
    <location>
        <begin position="199"/>
        <end position="273"/>
    </location>
</feature>
<keyword evidence="3 10" id="KW-0808">Transferase</keyword>
<dbReference type="Gene3D" id="2.20.140.10">
    <property type="entry name" value="WGR domain"/>
    <property type="match status" value="1"/>
</dbReference>
<feature type="compositionally biased region" description="Acidic residues" evidence="12">
    <location>
        <begin position="1085"/>
        <end position="1094"/>
    </location>
</feature>
<comment type="caution">
    <text evidence="16">The sequence shown here is derived from an EMBL/GenBank/DDBJ whole genome shotgun (WGS) entry which is preliminary data.</text>
</comment>
<dbReference type="PANTHER" id="PTHR24123">
    <property type="entry name" value="ANKYRIN REPEAT-CONTAINING"/>
    <property type="match status" value="1"/>
</dbReference>
<keyword evidence="4" id="KW-0548">Nucleotidyltransferase</keyword>
<dbReference type="Gene3D" id="1.20.142.10">
    <property type="entry name" value="Poly(ADP-ribose) polymerase, regulatory domain"/>
    <property type="match status" value="1"/>
</dbReference>
<dbReference type="SUPFAM" id="SSF56399">
    <property type="entry name" value="ADP-ribosylation"/>
    <property type="match status" value="1"/>
</dbReference>
<feature type="repeat" description="ANK" evidence="9">
    <location>
        <begin position="632"/>
        <end position="664"/>
    </location>
</feature>
<evidence type="ECO:0000256" key="12">
    <source>
        <dbReference type="SAM" id="MobiDB-lite"/>
    </source>
</evidence>
<evidence type="ECO:0000259" key="15">
    <source>
        <dbReference type="PROSITE" id="PS51977"/>
    </source>
</evidence>
<evidence type="ECO:0000256" key="8">
    <source>
        <dbReference type="ARBA" id="ARBA00023242"/>
    </source>
</evidence>
<feature type="domain" description="WGR" evidence="15">
    <location>
        <begin position="2089"/>
        <end position="2192"/>
    </location>
</feature>
<dbReference type="PROSITE" id="PS51059">
    <property type="entry name" value="PARP_CATALYTIC"/>
    <property type="match status" value="1"/>
</dbReference>
<dbReference type="GO" id="GO:0005634">
    <property type="term" value="C:nucleus"/>
    <property type="evidence" value="ECO:0007669"/>
    <property type="project" value="UniProtKB-SubCell"/>
</dbReference>
<dbReference type="InterPro" id="IPR008893">
    <property type="entry name" value="WGR_domain"/>
</dbReference>
<feature type="domain" description="PARP catalytic" evidence="13">
    <location>
        <begin position="2381"/>
        <end position="2594"/>
    </location>
</feature>
<dbReference type="SMART" id="SM00248">
    <property type="entry name" value="ANK"/>
    <property type="match status" value="20"/>
</dbReference>
<dbReference type="Proteomes" id="UP001146120">
    <property type="component" value="Unassembled WGS sequence"/>
</dbReference>
<dbReference type="GO" id="GO:0016779">
    <property type="term" value="F:nucleotidyltransferase activity"/>
    <property type="evidence" value="ECO:0007669"/>
    <property type="project" value="UniProtKB-KW"/>
</dbReference>
<dbReference type="EMBL" id="DAKRPA010000048">
    <property type="protein sequence ID" value="DBA01394.1"/>
    <property type="molecule type" value="Genomic_DNA"/>
</dbReference>
<keyword evidence="11" id="KW-0175">Coiled coil</keyword>
<feature type="region of interest" description="Disordered" evidence="12">
    <location>
        <begin position="2066"/>
        <end position="2087"/>
    </location>
</feature>
<evidence type="ECO:0000256" key="4">
    <source>
        <dbReference type="ARBA" id="ARBA00022695"/>
    </source>
</evidence>
<dbReference type="Pfam" id="PF00644">
    <property type="entry name" value="PARP"/>
    <property type="match status" value="1"/>
</dbReference>
<dbReference type="SMART" id="SM00773">
    <property type="entry name" value="WGR"/>
    <property type="match status" value="1"/>
</dbReference>
<proteinExistence type="predicted"/>
<feature type="repeat" description="ANK" evidence="9">
    <location>
        <begin position="731"/>
        <end position="763"/>
    </location>
</feature>
<keyword evidence="17" id="KW-1185">Reference proteome</keyword>
<evidence type="ECO:0000313" key="16">
    <source>
        <dbReference type="EMBL" id="DBA01394.1"/>
    </source>
</evidence>
<feature type="repeat" description="ANK" evidence="9">
    <location>
        <begin position="1293"/>
        <end position="1325"/>
    </location>
</feature>
<evidence type="ECO:0000256" key="5">
    <source>
        <dbReference type="ARBA" id="ARBA00022737"/>
    </source>
</evidence>
<dbReference type="SUPFAM" id="SSF142921">
    <property type="entry name" value="WGR domain-like"/>
    <property type="match status" value="1"/>
</dbReference>
<evidence type="ECO:0000256" key="1">
    <source>
        <dbReference type="ARBA" id="ARBA00004123"/>
    </source>
</evidence>
<evidence type="ECO:0000256" key="10">
    <source>
        <dbReference type="RuleBase" id="RU362114"/>
    </source>
</evidence>
<evidence type="ECO:0000256" key="3">
    <source>
        <dbReference type="ARBA" id="ARBA00022679"/>
    </source>
</evidence>
<keyword evidence="2 10" id="KW-0328">Glycosyltransferase</keyword>
<keyword evidence="8" id="KW-0539">Nucleus</keyword>
<feature type="repeat" description="ANK" evidence="9">
    <location>
        <begin position="1734"/>
        <end position="1766"/>
    </location>
</feature>
<sequence>MTALARQAKRKWEDVHWEVVMEAQTFVAVYAAPPEDGAEDDAEEEEATGRGGGRRKKKKAASKTKKKKTKPAPRPKTTRRLKRRKAREEEEEEEDDEMEDSGGASPMAVDAVVAPGAAADEYWLAQLQDDVTEDMIESDSGVLVTWLNKSGNAYQYAYDDRIDVQTILCSVYLIDLGNDTYEITPKSLARIDRSLRRTKGEDLPEDEEDDERPPPGGRMRKARSKGRKRGGSEDGDDDDDGERTAGRRSRGGGGGRRGGLSTPKLTKRQMAMHVPPRYATVEAAKYTERELAGTHDFEPIKDDVVSNNREVLRAVLTKNHKLLKKLVENTKVQKQLSSYSTKRSADSSLLPLQIAFLNDDVTSAALLIKTRTFDSKNLAKAPEISVPSHSTGAHTSAYSDYNRRAINASRGGKEGNNALMDDSNGASSQYEDESFFWGCINSSIKMLTVLYPAGDWTSGNVAYHVRGAAASGNYRLCFKLVETLNRNGGWGFNDLHCKVLSPDDEELPQFRNVSATKQAFQTKIRPIHLAAINPNVKYLKAMWDAAGDEFSNVKDDSGFEPVHFAAACEGVEPLKFLLGHNVSLFARNKKRQTPIMRALVTKREDNAVYILQYASDQGEEVVGKVIAERGPGSFQAIHYAALRGCVRVIEELIKYGADINSVCTDKMTPLCIAAREGHYDCVKVLLDHGAKVDMGNKLKKTPLMFAVKNGNTRIAALLINHGANVNAYDTSDNTVVHYAAAYGWRSCLELLADAGADFWVRNSWGFVPLICALLKQRLVSSMFILERDTKQQFLDFRDRQGCTMLFLQCKHSTNLSQIEYLLDKGLSPNVSNSEGEFPLQTLITRSANYRGEDTSFFRDAIKLLLKHGAKAEFELVQRKRGSTEPVILQPLQLAIVNDQQDVFELLLKEFGANPNAKSNIGTDAWLSAMSMGRDGSFYLKTLLDHCKKSLDLSATTSSKKNIFHFVADKGVLKLADPSLVRQCVKLYRDSKTLINQKDSSGFTPLMLLLSKERPGHNEDPRNPAFAEKLEEAKRNDTDYCDMVDLFAEHTTGSDSLMFTIAREIGQKNPQTSTEDADSGGHQPAESDDDDDDFDPTAAQKAGSNEEDENDDDNGSDEQSDDSDDDNDEDEDQQMEQTNNDDEETPTDPTKYEFVESKTVLHWAAHRRLTSDKSPLNKRMEWYGRSLIDILLHRITFAREILNFPDLDKFQTALGYAVESKDTEGVRLLLEQGADPNHSPVRCKTCEQKHLQCTAACAREPINTPLCKAVRNLDIPMIKELLKHGAKVDGYTGAKDTPLHLAMRADHGRITEILLERNADLTFPNKAGSSPLHVAIVANKTIPSKQVHEGEVTYTNTTETSATQSAFPALVMALKTKKAQKAVIQGDGRLQTPIHHAAAKRDLTLLEALVRCAEDPKAAVNISDEFGRTPLHFAVNAAKMNPDASFEVERFLLQSGANANAVDKFKFTVLHLALFKVDFGWQHSYELSKDAAEANAEREAGTYDKKKAEAFRRELAIIPSSESDPVETISNLAAVRGINVTIRDELGRTPLHLACATGAFVCTSTLLSVFNSESDKRKALEMKDNEDFTALARAVKHLRQPTIMTLIQAHADISARVHSKIAIEGSEAKIKSTSLFYHAVSHRLTGICHMLLNAKFPRRQAMEDALLCGQFQLARNLMIGTEVSNDPTLLTRTNDAEETLLHALAKVKKPFDDLARLLAWTLVGGGISAKQKSSKGNTALHYAAKNANTHLMDFLLHNKCEMNQANNAGETPLLYAIKRSKADVKDIVSVIEYFFGKSGFNVHVKDRSGMNVLTAFLDRFADRIETQTTYFRWMEQFLKKGIDANGLFTSMSKTDFFENETLSTSTTTKVTALIRASYMPSAAGRANTIGMLLRYGAKVTALDEVGNSLLTHLATRNMSYECKLVLGKVSHIRDPTDKSDTKMIALHVPPNDIRTALQQTNKDGQTTLHCVVKPLSYGSYENAELLGVLVSAGGSLTAKDRQGRSVIDYTCTQSSRFLFRFLRKNFPRDVKQVEAEVFDSPMEEWPSAPSFAQDAATYLAECEQNGKIKRKRQNPEVNGNCDVGRASHVHGPVDEDGKIIEGEEYNALLTKVDVKNGRFGLNVFYQMQIAHDEIQDIYVLFTNWGRIGEVGKYQNTPFHSAADAVSEFKKIFKSKTGNEWESRLEFEKKAKRYNLIQRINFHTEIDQSVTCSFADAERDSVCQLRRQYPKSVSETLAAITDIRNLQLAASEQCGYHDGLPLAKQEEILAALEKLKEIRKLLENRDEMLKEITKLSGDITDEGTAALTDLSNQHSDLTEEISEKSSRYYEVMPCNEDAFGSSIRSFDSIDDVNREINRLRTLIDITETYKILLGAKLRQRKTHPIEYCHDAMQVNVSAIGIETDEGKLLKQYFFNGLAPRERKSYRISNVYAVSRKGEHKRYLDFLSSHPSFKEKHSALLWHGTRRTNLMGILTQGLRIAPPEAPHQGYAFGKGLYFANVSAKSLGYCDSPYSITSEVVGADGKKVKKTRQVRYLLLCEVALGNPTEEYEATFCEKVPEGTDSVKGMGKIYPDARLALVSPESGAKLEVGKVGEEGVDHPMPMLWAMKAVEGEPDSYWDRIHSLGTRAQQYLNKIVSTMKEGETHVIEKDEESTLFINQYSSEKREITIELESKSPGIEGDFSPHCEVTIKLRLAIPNSSETPYTISLKRYRNIFLRNASKSLPEGYTTQTISKINYDELIVYNESQARIRYLIEVEDKY</sequence>
<dbReference type="SUPFAM" id="SSF47587">
    <property type="entry name" value="Domain of poly(ADP-ribose) polymerase"/>
    <property type="match status" value="1"/>
</dbReference>
<dbReference type="InterPro" id="IPR036616">
    <property type="entry name" value="Poly(ADP-ribose)pol_reg_dom_sf"/>
</dbReference>
<dbReference type="Gene3D" id="3.90.228.10">
    <property type="match status" value="1"/>
</dbReference>
<feature type="repeat" description="ANK" evidence="9">
    <location>
        <begin position="1425"/>
        <end position="1463"/>
    </location>
</feature>
<dbReference type="Gene3D" id="1.25.40.20">
    <property type="entry name" value="Ankyrin repeat-containing domain"/>
    <property type="match status" value="8"/>
</dbReference>
<feature type="compositionally biased region" description="Acidic residues" evidence="12">
    <location>
        <begin position="89"/>
        <end position="100"/>
    </location>
</feature>
<comment type="subcellular location">
    <subcellularLocation>
        <location evidence="1">Nucleus</location>
    </subcellularLocation>
</comment>
<feature type="coiled-coil region" evidence="11">
    <location>
        <begin position="2263"/>
        <end position="2325"/>
    </location>
</feature>
<feature type="compositionally biased region" description="Basic residues" evidence="12">
    <location>
        <begin position="52"/>
        <end position="85"/>
    </location>
</feature>
<dbReference type="Pfam" id="PF02877">
    <property type="entry name" value="PARP_reg"/>
    <property type="match status" value="1"/>
</dbReference>
<gene>
    <name evidence="16" type="ORF">N0F65_007291</name>
</gene>
<evidence type="ECO:0000256" key="9">
    <source>
        <dbReference type="PROSITE-ProRule" id="PRU00023"/>
    </source>
</evidence>
<dbReference type="SUPFAM" id="SSF48403">
    <property type="entry name" value="Ankyrin repeat"/>
    <property type="match status" value="5"/>
</dbReference>
<evidence type="ECO:0000256" key="7">
    <source>
        <dbReference type="ARBA" id="ARBA00023043"/>
    </source>
</evidence>
<dbReference type="InterPro" id="IPR036930">
    <property type="entry name" value="WGR_dom_sf"/>
</dbReference>
<dbReference type="Pfam" id="PF12796">
    <property type="entry name" value="Ank_2"/>
    <property type="match status" value="5"/>
</dbReference>
<evidence type="ECO:0000256" key="6">
    <source>
        <dbReference type="ARBA" id="ARBA00023027"/>
    </source>
</evidence>
<protein>
    <recommendedName>
        <fullName evidence="10">Poly [ADP-ribose] polymerase</fullName>
        <shortName evidence="10">PARP</shortName>
        <ecNumber evidence="10">2.4.2.-</ecNumber>
    </recommendedName>
</protein>
<keyword evidence="6 10" id="KW-0520">NAD</keyword>
<dbReference type="InterPro" id="IPR012317">
    <property type="entry name" value="Poly(ADP-ribose)pol_cat_dom"/>
</dbReference>
<feature type="repeat" description="ANK" evidence="9">
    <location>
        <begin position="1208"/>
        <end position="1240"/>
    </location>
</feature>
<feature type="repeat" description="ANK" evidence="9">
    <location>
        <begin position="698"/>
        <end position="730"/>
    </location>
</feature>
<evidence type="ECO:0000313" key="17">
    <source>
        <dbReference type="Proteomes" id="UP001146120"/>
    </source>
</evidence>
<accession>A0AAV2Z7L8</accession>
<dbReference type="InterPro" id="IPR002110">
    <property type="entry name" value="Ankyrin_rpt"/>
</dbReference>
<dbReference type="Pfam" id="PF05406">
    <property type="entry name" value="WGR"/>
    <property type="match status" value="1"/>
</dbReference>
<organism evidence="16 17">
    <name type="scientific">Lagenidium giganteum</name>
    <dbReference type="NCBI Taxonomy" id="4803"/>
    <lineage>
        <taxon>Eukaryota</taxon>
        <taxon>Sar</taxon>
        <taxon>Stramenopiles</taxon>
        <taxon>Oomycota</taxon>
        <taxon>Peronosporomycetes</taxon>
        <taxon>Pythiales</taxon>
        <taxon>Pythiaceae</taxon>
    </lineage>
</organism>
<feature type="compositionally biased region" description="Acidic residues" evidence="12">
    <location>
        <begin position="1104"/>
        <end position="1145"/>
    </location>
</feature>
<reference evidence="16" key="2">
    <citation type="journal article" date="2023" name="Microbiol Resour">
        <title>Decontamination and Annotation of the Draft Genome Sequence of the Oomycete Lagenidium giganteum ARSEF 373.</title>
        <authorList>
            <person name="Morgan W.R."/>
            <person name="Tartar A."/>
        </authorList>
    </citation>
    <scope>NUCLEOTIDE SEQUENCE</scope>
    <source>
        <strain evidence="16">ARSEF 373</strain>
    </source>
</reference>
<keyword evidence="7 9" id="KW-0040">ANK repeat</keyword>
<dbReference type="PROSITE" id="PS51060">
    <property type="entry name" value="PARP_ALPHA_HD"/>
    <property type="match status" value="1"/>
</dbReference>
<keyword evidence="5" id="KW-0677">Repeat</keyword>
<dbReference type="Pfam" id="PF00023">
    <property type="entry name" value="Ank"/>
    <property type="match status" value="3"/>
</dbReference>
<evidence type="ECO:0000256" key="11">
    <source>
        <dbReference type="SAM" id="Coils"/>
    </source>
</evidence>
<dbReference type="PROSITE" id="PS50088">
    <property type="entry name" value="ANK_REPEAT"/>
    <property type="match status" value="8"/>
</dbReference>
<dbReference type="PANTHER" id="PTHR24123:SF33">
    <property type="entry name" value="PROTEIN HOS4"/>
    <property type="match status" value="1"/>
</dbReference>
<dbReference type="PROSITE" id="PS50297">
    <property type="entry name" value="ANK_REP_REGION"/>
    <property type="match status" value="7"/>
</dbReference>
<evidence type="ECO:0000256" key="2">
    <source>
        <dbReference type="ARBA" id="ARBA00022676"/>
    </source>
</evidence>
<dbReference type="EC" id="2.4.2.-" evidence="10"/>
<feature type="compositionally biased region" description="Basic residues" evidence="12">
    <location>
        <begin position="218"/>
        <end position="229"/>
    </location>
</feature>
<evidence type="ECO:0000259" key="13">
    <source>
        <dbReference type="PROSITE" id="PS51059"/>
    </source>
</evidence>
<evidence type="ECO:0000259" key="14">
    <source>
        <dbReference type="PROSITE" id="PS51060"/>
    </source>
</evidence>
<feature type="domain" description="PARP alpha-helical" evidence="14">
    <location>
        <begin position="2224"/>
        <end position="2371"/>
    </location>
</feature>
<feature type="region of interest" description="Disordered" evidence="12">
    <location>
        <begin position="31"/>
        <end position="105"/>
    </location>
</feature>
<reference evidence="16" key="1">
    <citation type="submission" date="2022-11" db="EMBL/GenBank/DDBJ databases">
        <authorList>
            <person name="Morgan W.R."/>
            <person name="Tartar A."/>
        </authorList>
    </citation>
    <scope>NUCLEOTIDE SEQUENCE</scope>
    <source>
        <strain evidence="16">ARSEF 373</strain>
    </source>
</reference>
<dbReference type="GO" id="GO:0003950">
    <property type="term" value="F:NAD+ poly-ADP-ribosyltransferase activity"/>
    <property type="evidence" value="ECO:0007669"/>
    <property type="project" value="UniProtKB-UniRule"/>
</dbReference>
<feature type="compositionally biased region" description="Acidic residues" evidence="12">
    <location>
        <begin position="36"/>
        <end position="46"/>
    </location>
</feature>
<feature type="region of interest" description="Disordered" evidence="12">
    <location>
        <begin position="1067"/>
        <end position="1149"/>
    </location>
</feature>
<dbReference type="PROSITE" id="PS51977">
    <property type="entry name" value="WGR"/>
    <property type="match status" value="1"/>
</dbReference>
<dbReference type="CDD" id="cd07997">
    <property type="entry name" value="WGR_PARP"/>
    <property type="match status" value="1"/>
</dbReference>
<dbReference type="InterPro" id="IPR051165">
    <property type="entry name" value="Multifunctional_ANK_Repeat"/>
</dbReference>
<dbReference type="InterPro" id="IPR036770">
    <property type="entry name" value="Ankyrin_rpt-contain_sf"/>
</dbReference>